<reference evidence="3 4" key="1">
    <citation type="submission" date="2017-05" db="EMBL/GenBank/DDBJ databases">
        <title>Complete and WGS of Bordetella genogroups.</title>
        <authorList>
            <person name="Spilker T."/>
            <person name="Lipuma J."/>
        </authorList>
    </citation>
    <scope>NUCLEOTIDE SEQUENCE [LARGE SCALE GENOMIC DNA]</scope>
    <source>
        <strain evidence="3 4">AU9795</strain>
    </source>
</reference>
<keyword evidence="4" id="KW-1185">Reference proteome</keyword>
<feature type="compositionally biased region" description="Gly residues" evidence="1">
    <location>
        <begin position="323"/>
        <end position="341"/>
    </location>
</feature>
<evidence type="ECO:0008006" key="5">
    <source>
        <dbReference type="Google" id="ProtNLM"/>
    </source>
</evidence>
<evidence type="ECO:0000313" key="4">
    <source>
        <dbReference type="Proteomes" id="UP000216354"/>
    </source>
</evidence>
<feature type="compositionally biased region" description="Basic and acidic residues" evidence="1">
    <location>
        <begin position="407"/>
        <end position="424"/>
    </location>
</feature>
<dbReference type="RefSeq" id="WP_094830807.1">
    <property type="nucleotide sequence ID" value="NZ_NEVR01000001.1"/>
</dbReference>
<sequence>MKRIWVLLIAVLALAHAPAQPQTASFSKEQLDQMLAPVALYPDALLSQLLMASTYPDDVKAAAAWASQHGSLQGDAAVKAAQDQPWDPSVISLVGFPSVIDMMGRQPDWVLSLGNAFLDQPDDVMASVQRLRQQAQRAGNLASNAQQKVSTSTEGGNTYISVAPASPQTVYVPAYNPGTVYGAWPYPAYPPAYYPPPPGSAFASALVGGLAFGTGIAIADSLWGGFDWGHNDVDIDVNRYNNINVNRRIDANRANVNWSHDPARRGAQPYRGGATQQRFDAERRTAQTAPRGQGAQRPGAQRPADAQQARRDHAQQVMRARGSPGGARPGGQAGGRPGAQGAGQHRATPERNAAPQANRSRNEARSAAAARSRDNNRDNALRGAGGPRQAAAAPHPRPAQQAPRAAPHRDGGGGRHIERSHGRR</sequence>
<evidence type="ECO:0000313" key="3">
    <source>
        <dbReference type="EMBL" id="OZI68621.1"/>
    </source>
</evidence>
<proteinExistence type="predicted"/>
<feature type="region of interest" description="Disordered" evidence="1">
    <location>
        <begin position="259"/>
        <end position="424"/>
    </location>
</feature>
<dbReference type="InterPro" id="IPR021728">
    <property type="entry name" value="DUF3300"/>
</dbReference>
<feature type="compositionally biased region" description="Basic and acidic residues" evidence="1">
    <location>
        <begin position="371"/>
        <end position="380"/>
    </location>
</feature>
<evidence type="ECO:0000256" key="2">
    <source>
        <dbReference type="SAM" id="SignalP"/>
    </source>
</evidence>
<name>A0ABX4F5F3_9BORD</name>
<dbReference type="PANTHER" id="PTHR40269:SF1">
    <property type="entry name" value="OUTER MEMBRANE PROTEIN"/>
    <property type="match status" value="1"/>
</dbReference>
<keyword evidence="2" id="KW-0732">Signal</keyword>
<dbReference type="Proteomes" id="UP000216354">
    <property type="component" value="Unassembled WGS sequence"/>
</dbReference>
<accession>A0ABX4F5F3</accession>
<dbReference type="PANTHER" id="PTHR40269">
    <property type="entry name" value="OUTER MEMBRANE PROTEIN-RELATED"/>
    <property type="match status" value="1"/>
</dbReference>
<protein>
    <recommendedName>
        <fullName evidence="5">DUF3300 domain-containing protein</fullName>
    </recommendedName>
</protein>
<organism evidence="3 4">
    <name type="scientific">Bordetella genomosp. 1</name>
    <dbReference type="NCBI Taxonomy" id="1395607"/>
    <lineage>
        <taxon>Bacteria</taxon>
        <taxon>Pseudomonadati</taxon>
        <taxon>Pseudomonadota</taxon>
        <taxon>Betaproteobacteria</taxon>
        <taxon>Burkholderiales</taxon>
        <taxon>Alcaligenaceae</taxon>
        <taxon>Bordetella</taxon>
    </lineage>
</organism>
<comment type="caution">
    <text evidence="3">The sequence shown here is derived from an EMBL/GenBank/DDBJ whole genome shotgun (WGS) entry which is preliminary data.</text>
</comment>
<gene>
    <name evidence="3" type="ORF">CAL27_03915</name>
</gene>
<feature type="signal peptide" evidence="2">
    <location>
        <begin position="1"/>
        <end position="21"/>
    </location>
</feature>
<evidence type="ECO:0000256" key="1">
    <source>
        <dbReference type="SAM" id="MobiDB-lite"/>
    </source>
</evidence>
<dbReference type="EMBL" id="NEVR01000001">
    <property type="protein sequence ID" value="OZI68621.1"/>
    <property type="molecule type" value="Genomic_DNA"/>
</dbReference>
<feature type="compositionally biased region" description="Low complexity" evidence="1">
    <location>
        <begin position="295"/>
        <end position="307"/>
    </location>
</feature>
<feature type="chain" id="PRO_5045501103" description="DUF3300 domain-containing protein" evidence="2">
    <location>
        <begin position="22"/>
        <end position="424"/>
    </location>
</feature>
<feature type="compositionally biased region" description="Low complexity" evidence="1">
    <location>
        <begin position="387"/>
        <end position="405"/>
    </location>
</feature>
<dbReference type="Pfam" id="PF11737">
    <property type="entry name" value="DUF3300"/>
    <property type="match status" value="1"/>
</dbReference>